<dbReference type="AlphaFoldDB" id="A0A0C3BE69"/>
<keyword evidence="2" id="KW-1185">Reference proteome</keyword>
<reference evidence="2" key="2">
    <citation type="submission" date="2015-01" db="EMBL/GenBank/DDBJ databases">
        <title>Evolutionary Origins and Diversification of the Mycorrhizal Mutualists.</title>
        <authorList>
            <consortium name="DOE Joint Genome Institute"/>
            <consortium name="Mycorrhizal Genomics Consortium"/>
            <person name="Kohler A."/>
            <person name="Kuo A."/>
            <person name="Nagy L.G."/>
            <person name="Floudas D."/>
            <person name="Copeland A."/>
            <person name="Barry K.W."/>
            <person name="Cichocki N."/>
            <person name="Veneault-Fourrey C."/>
            <person name="LaButti K."/>
            <person name="Lindquist E.A."/>
            <person name="Lipzen A."/>
            <person name="Lundell T."/>
            <person name="Morin E."/>
            <person name="Murat C."/>
            <person name="Riley R."/>
            <person name="Ohm R."/>
            <person name="Sun H."/>
            <person name="Tunlid A."/>
            <person name="Henrissat B."/>
            <person name="Grigoriev I.V."/>
            <person name="Hibbett D.S."/>
            <person name="Martin F."/>
        </authorList>
    </citation>
    <scope>NUCLEOTIDE SEQUENCE [LARGE SCALE GENOMIC DNA]</scope>
    <source>
        <strain evidence="2">MAFF 305830</strain>
    </source>
</reference>
<dbReference type="OrthoDB" id="10404329at2759"/>
<accession>A0A0C3BE69</accession>
<evidence type="ECO:0000313" key="1">
    <source>
        <dbReference type="EMBL" id="KIM29756.1"/>
    </source>
</evidence>
<dbReference type="Proteomes" id="UP000054097">
    <property type="component" value="Unassembled WGS sequence"/>
</dbReference>
<proteinExistence type="predicted"/>
<organism evidence="1 2">
    <name type="scientific">Serendipita vermifera MAFF 305830</name>
    <dbReference type="NCBI Taxonomy" id="933852"/>
    <lineage>
        <taxon>Eukaryota</taxon>
        <taxon>Fungi</taxon>
        <taxon>Dikarya</taxon>
        <taxon>Basidiomycota</taxon>
        <taxon>Agaricomycotina</taxon>
        <taxon>Agaricomycetes</taxon>
        <taxon>Sebacinales</taxon>
        <taxon>Serendipitaceae</taxon>
        <taxon>Serendipita</taxon>
    </lineage>
</organism>
<sequence length="60" mass="6815">MDPEGWVRCDDGILLWVPEDCRHGVTSHATRTIPGDDRQRRVRLDLRDFNSSTSSRGAFG</sequence>
<evidence type="ECO:0000313" key="2">
    <source>
        <dbReference type="Proteomes" id="UP000054097"/>
    </source>
</evidence>
<protein>
    <submittedName>
        <fullName evidence="1">Uncharacterized protein</fullName>
    </submittedName>
</protein>
<name>A0A0C3BE69_SERVB</name>
<gene>
    <name evidence="1" type="ORF">M408DRAFT_22626</name>
</gene>
<reference evidence="1 2" key="1">
    <citation type="submission" date="2014-04" db="EMBL/GenBank/DDBJ databases">
        <authorList>
            <consortium name="DOE Joint Genome Institute"/>
            <person name="Kuo A."/>
            <person name="Zuccaro A."/>
            <person name="Kohler A."/>
            <person name="Nagy L.G."/>
            <person name="Floudas D."/>
            <person name="Copeland A."/>
            <person name="Barry K.W."/>
            <person name="Cichocki N."/>
            <person name="Veneault-Fourrey C."/>
            <person name="LaButti K."/>
            <person name="Lindquist E.A."/>
            <person name="Lipzen A."/>
            <person name="Lundell T."/>
            <person name="Morin E."/>
            <person name="Murat C."/>
            <person name="Sun H."/>
            <person name="Tunlid A."/>
            <person name="Henrissat B."/>
            <person name="Grigoriev I.V."/>
            <person name="Hibbett D.S."/>
            <person name="Martin F."/>
            <person name="Nordberg H.P."/>
            <person name="Cantor M.N."/>
            <person name="Hua S.X."/>
        </authorList>
    </citation>
    <scope>NUCLEOTIDE SEQUENCE [LARGE SCALE GENOMIC DNA]</scope>
    <source>
        <strain evidence="1 2">MAFF 305830</strain>
    </source>
</reference>
<dbReference type="EMBL" id="KN824287">
    <property type="protein sequence ID" value="KIM29756.1"/>
    <property type="molecule type" value="Genomic_DNA"/>
</dbReference>
<dbReference type="HOGENOM" id="CLU_2943256_0_0_1"/>